<gene>
    <name evidence="2" type="ORF">BaRGS_00005584</name>
</gene>
<evidence type="ECO:0000313" key="2">
    <source>
        <dbReference type="EMBL" id="KAK7503319.1"/>
    </source>
</evidence>
<dbReference type="AlphaFoldDB" id="A0ABD0LWA8"/>
<comment type="caution">
    <text evidence="2">The sequence shown here is derived from an EMBL/GenBank/DDBJ whole genome shotgun (WGS) entry which is preliminary data.</text>
</comment>
<evidence type="ECO:0008006" key="4">
    <source>
        <dbReference type="Google" id="ProtNLM"/>
    </source>
</evidence>
<keyword evidence="3" id="KW-1185">Reference proteome</keyword>
<feature type="chain" id="PRO_5044815304" description="Apple domain-containing protein" evidence="1">
    <location>
        <begin position="24"/>
        <end position="113"/>
    </location>
</feature>
<reference evidence="2 3" key="1">
    <citation type="journal article" date="2023" name="Sci. Data">
        <title>Genome assembly of the Korean intertidal mud-creeper Batillaria attramentaria.</title>
        <authorList>
            <person name="Patra A.K."/>
            <person name="Ho P.T."/>
            <person name="Jun S."/>
            <person name="Lee S.J."/>
            <person name="Kim Y."/>
            <person name="Won Y.J."/>
        </authorList>
    </citation>
    <scope>NUCLEOTIDE SEQUENCE [LARGE SCALE GENOMIC DNA]</scope>
    <source>
        <strain evidence="2">Wonlab-2016</strain>
    </source>
</reference>
<feature type="signal peptide" evidence="1">
    <location>
        <begin position="1"/>
        <end position="23"/>
    </location>
</feature>
<dbReference type="EMBL" id="JACVVK020000021">
    <property type="protein sequence ID" value="KAK7503319.1"/>
    <property type="molecule type" value="Genomic_DNA"/>
</dbReference>
<organism evidence="2 3">
    <name type="scientific">Batillaria attramentaria</name>
    <dbReference type="NCBI Taxonomy" id="370345"/>
    <lineage>
        <taxon>Eukaryota</taxon>
        <taxon>Metazoa</taxon>
        <taxon>Spiralia</taxon>
        <taxon>Lophotrochozoa</taxon>
        <taxon>Mollusca</taxon>
        <taxon>Gastropoda</taxon>
        <taxon>Caenogastropoda</taxon>
        <taxon>Sorbeoconcha</taxon>
        <taxon>Cerithioidea</taxon>
        <taxon>Batillariidae</taxon>
        <taxon>Batillaria</taxon>
    </lineage>
</organism>
<name>A0ABD0LWA8_9CAEN</name>
<accession>A0ABD0LWA8</accession>
<keyword evidence="1" id="KW-0732">Signal</keyword>
<proteinExistence type="predicted"/>
<protein>
    <recommendedName>
        <fullName evidence="4">Apple domain-containing protein</fullName>
    </recommendedName>
</protein>
<evidence type="ECO:0000313" key="3">
    <source>
        <dbReference type="Proteomes" id="UP001519460"/>
    </source>
</evidence>
<evidence type="ECO:0000256" key="1">
    <source>
        <dbReference type="SAM" id="SignalP"/>
    </source>
</evidence>
<sequence length="113" mass="11928">MTNTFASIVVGVLLTSRLHTISGSIFRQKTAVQNPDLADVVFVANLLFTFNARSPADCARACLGNHGCLTYTITPGAAATSCRGHTSVMTSSDANLPMPGTTLFTFGWSTHFG</sequence>
<dbReference type="Proteomes" id="UP001519460">
    <property type="component" value="Unassembled WGS sequence"/>
</dbReference>